<feature type="domain" description="Glycosyl transferase family 1" evidence="7">
    <location>
        <begin position="198"/>
        <end position="313"/>
    </location>
</feature>
<keyword evidence="2" id="KW-0328">Glycosyltransferase</keyword>
<dbReference type="PANTHER" id="PTHR13615">
    <property type="entry name" value="GLYCOSYLTRANSFERASE-LIKE 1"/>
    <property type="match status" value="1"/>
</dbReference>
<dbReference type="InterPro" id="IPR001296">
    <property type="entry name" value="Glyco_trans_1"/>
</dbReference>
<dbReference type="RefSeq" id="WP_345548429.1">
    <property type="nucleotide sequence ID" value="NZ_BAABRT010000002.1"/>
</dbReference>
<dbReference type="InterPro" id="IPR022701">
    <property type="entry name" value="QTMAN_N"/>
</dbReference>
<evidence type="ECO:0000259" key="7">
    <source>
        <dbReference type="Pfam" id="PF00534"/>
    </source>
</evidence>
<evidence type="ECO:0000313" key="10">
    <source>
        <dbReference type="Proteomes" id="UP001408594"/>
    </source>
</evidence>
<dbReference type="EC" id="2.4.1.110" evidence="4"/>
<evidence type="ECO:0000256" key="6">
    <source>
        <dbReference type="ARBA" id="ARBA00048439"/>
    </source>
</evidence>
<dbReference type="PANTHER" id="PTHR13615:SF3">
    <property type="entry name" value="GLYCOSYLTRANSFERASE-LIKE DOMAIN-CONTAINING PROTEIN 1"/>
    <property type="match status" value="1"/>
</dbReference>
<evidence type="ECO:0000256" key="4">
    <source>
        <dbReference type="ARBA" id="ARBA00044517"/>
    </source>
</evidence>
<dbReference type="Pfam" id="PF00534">
    <property type="entry name" value="Glycos_transf_1"/>
    <property type="match status" value="1"/>
</dbReference>
<dbReference type="InterPro" id="IPR051862">
    <property type="entry name" value="GT-like_domain_containing_1"/>
</dbReference>
<dbReference type="Pfam" id="PF12038">
    <property type="entry name" value="QTMAN_N"/>
    <property type="match status" value="1"/>
</dbReference>
<reference evidence="9 10" key="1">
    <citation type="submission" date="2024-02" db="EMBL/GenBank/DDBJ databases">
        <title>Microbulbifer aestuariivivens NBRC 112533.</title>
        <authorList>
            <person name="Ichikawa N."/>
            <person name="Katano-Makiyama Y."/>
            <person name="Hidaka K."/>
        </authorList>
    </citation>
    <scope>NUCLEOTIDE SEQUENCE [LARGE SCALE GENOMIC DNA]</scope>
    <source>
        <strain evidence="9 10">NBRC 112533</strain>
    </source>
</reference>
<evidence type="ECO:0000313" key="9">
    <source>
        <dbReference type="EMBL" id="GAA5523891.1"/>
    </source>
</evidence>
<dbReference type="Gene3D" id="3.40.50.2000">
    <property type="entry name" value="Glycogen Phosphorylase B"/>
    <property type="match status" value="1"/>
</dbReference>
<organism evidence="9 10">
    <name type="scientific">Microbulbifer aestuariivivens</name>
    <dbReference type="NCBI Taxonomy" id="1908308"/>
    <lineage>
        <taxon>Bacteria</taxon>
        <taxon>Pseudomonadati</taxon>
        <taxon>Pseudomonadota</taxon>
        <taxon>Gammaproteobacteria</taxon>
        <taxon>Cellvibrionales</taxon>
        <taxon>Microbulbiferaceae</taxon>
        <taxon>Microbulbifer</taxon>
    </lineage>
</organism>
<gene>
    <name evidence="9" type="ORF">Maes01_00440</name>
</gene>
<sequence>MRALLLSPYDAGSHKRWRRGLVAALPEWHWTVLTLPPRYFSWRVRGNSLSWGRGEQAGILRQRWDLIVATSMTDLSALRGLVPEIASVPTVVYFHENQFAYPRTRDAFQSVEPQLLNIYTALCGDLLLFNSDFNRRSLLDGARQLLKRFPDQVPAGICEEVAGKSRVLPVPLEPGLFTLSAPASACLPSPVPARPESGPLVISWAARWEYDKGPDRLLQILEGLESRGIDYRLNLLGESFRKSPSEFEVIRQRFAPRLAAVGYQSSADAYYRLLQGSHVFLSTAHHEFQGLAAMEACALGCSPVVPDEQAYPDYYPPQCRYGSVEAAVTLIAGLAESLQAGEPLPVVNMEGLSWARLAVEYRQAFDSLLGGE</sequence>
<evidence type="ECO:0000256" key="3">
    <source>
        <dbReference type="ARBA" id="ARBA00022679"/>
    </source>
</evidence>
<dbReference type="EMBL" id="BAABRT010000002">
    <property type="protein sequence ID" value="GAA5523891.1"/>
    <property type="molecule type" value="Genomic_DNA"/>
</dbReference>
<accession>A0ABP9WL11</accession>
<name>A0ABP9WL11_9GAMM</name>
<evidence type="ECO:0000256" key="5">
    <source>
        <dbReference type="ARBA" id="ARBA00044539"/>
    </source>
</evidence>
<comment type="caution">
    <text evidence="9">The sequence shown here is derived from an EMBL/GenBank/DDBJ whole genome shotgun (WGS) entry which is preliminary data.</text>
</comment>
<comment type="similarity">
    <text evidence="1">Belongs to the glycosyltransferase group 1 family. Glycosyltransferase 4 subfamily.</text>
</comment>
<feature type="domain" description="tRNA-queuosine alpha-mannosyltransferase N-terminal" evidence="8">
    <location>
        <begin position="3"/>
        <end position="172"/>
    </location>
</feature>
<keyword evidence="10" id="KW-1185">Reference proteome</keyword>
<evidence type="ECO:0000259" key="8">
    <source>
        <dbReference type="Pfam" id="PF12038"/>
    </source>
</evidence>
<protein>
    <recommendedName>
        <fullName evidence="5">tRNA-queuosine alpha-mannosyltransferase</fullName>
        <ecNumber evidence="4">2.4.1.110</ecNumber>
    </recommendedName>
</protein>
<dbReference type="SUPFAM" id="SSF53756">
    <property type="entry name" value="UDP-Glycosyltransferase/glycogen phosphorylase"/>
    <property type="match status" value="1"/>
</dbReference>
<proteinExistence type="inferred from homology"/>
<evidence type="ECO:0000256" key="2">
    <source>
        <dbReference type="ARBA" id="ARBA00022676"/>
    </source>
</evidence>
<evidence type="ECO:0000256" key="1">
    <source>
        <dbReference type="ARBA" id="ARBA00009481"/>
    </source>
</evidence>
<dbReference type="Proteomes" id="UP001408594">
    <property type="component" value="Unassembled WGS sequence"/>
</dbReference>
<keyword evidence="3" id="KW-0808">Transferase</keyword>
<comment type="catalytic activity">
    <reaction evidence="6">
        <text>queuosine(34) in tRNA(Asp) + GDP-alpha-D-mannose = O-4''-alpha-D-mannosylqueuosine(34) in tRNA(Asp) + GDP + H(+)</text>
        <dbReference type="Rhea" id="RHEA:12885"/>
        <dbReference type="Rhea" id="RHEA-COMP:18572"/>
        <dbReference type="Rhea" id="RHEA-COMP:18581"/>
        <dbReference type="ChEBI" id="CHEBI:15378"/>
        <dbReference type="ChEBI" id="CHEBI:57527"/>
        <dbReference type="ChEBI" id="CHEBI:58189"/>
        <dbReference type="ChEBI" id="CHEBI:194431"/>
        <dbReference type="ChEBI" id="CHEBI:194442"/>
        <dbReference type="EC" id="2.4.1.110"/>
    </reaction>
    <physiologicalReaction direction="left-to-right" evidence="6">
        <dbReference type="Rhea" id="RHEA:12886"/>
    </physiologicalReaction>
</comment>